<evidence type="ECO:0000256" key="3">
    <source>
        <dbReference type="ARBA" id="ARBA00023273"/>
    </source>
</evidence>
<comment type="caution">
    <text evidence="6">The sequence shown here is derived from an EMBL/GenBank/DDBJ whole genome shotgun (WGS) entry which is preliminary data.</text>
</comment>
<dbReference type="OrthoDB" id="10067602at2759"/>
<evidence type="ECO:0000256" key="2">
    <source>
        <dbReference type="ARBA" id="ARBA00022846"/>
    </source>
</evidence>
<comment type="similarity">
    <text evidence="4">Belongs to the ropporin family.</text>
</comment>
<evidence type="ECO:0000313" key="7">
    <source>
        <dbReference type="Proteomes" id="UP000232323"/>
    </source>
</evidence>
<keyword evidence="2" id="KW-0282">Flagellum</keyword>
<feature type="domain" description="RIIa" evidence="5">
    <location>
        <begin position="16"/>
        <end position="53"/>
    </location>
</feature>
<dbReference type="CDD" id="cd22985">
    <property type="entry name" value="DD_CrRSP11-like"/>
    <property type="match status" value="1"/>
</dbReference>
<proteinExistence type="inferred from homology"/>
<evidence type="ECO:0000313" key="6">
    <source>
        <dbReference type="EMBL" id="GAX82702.1"/>
    </source>
</evidence>
<evidence type="ECO:0000256" key="4">
    <source>
        <dbReference type="ARBA" id="ARBA00035651"/>
    </source>
</evidence>
<name>A0A250XIG4_9CHLO</name>
<dbReference type="EMBL" id="BEGY01000084">
    <property type="protein sequence ID" value="GAX82702.1"/>
    <property type="molecule type" value="Genomic_DNA"/>
</dbReference>
<gene>
    <name evidence="6" type="ORF">CEUSTIGMA_g10128.t1</name>
</gene>
<keyword evidence="7" id="KW-1185">Reference proteome</keyword>
<dbReference type="Gene3D" id="1.20.890.10">
    <property type="entry name" value="cAMP-dependent protein kinase regulatory subunit, dimerization-anchoring domain"/>
    <property type="match status" value="1"/>
</dbReference>
<organism evidence="6 7">
    <name type="scientific">Chlamydomonas eustigma</name>
    <dbReference type="NCBI Taxonomy" id="1157962"/>
    <lineage>
        <taxon>Eukaryota</taxon>
        <taxon>Viridiplantae</taxon>
        <taxon>Chlorophyta</taxon>
        <taxon>core chlorophytes</taxon>
        <taxon>Chlorophyceae</taxon>
        <taxon>CS clade</taxon>
        <taxon>Chlamydomonadales</taxon>
        <taxon>Chlamydomonadaceae</taxon>
        <taxon>Chlamydomonas</taxon>
    </lineage>
</organism>
<dbReference type="SUPFAM" id="SSF47391">
    <property type="entry name" value="Dimerization-anchoring domain of cAMP-dependent PK regulatory subunit"/>
    <property type="match status" value="1"/>
</dbReference>
<dbReference type="AlphaFoldDB" id="A0A250XIG4"/>
<dbReference type="STRING" id="1157962.A0A250XIG4"/>
<comment type="subcellular location">
    <subcellularLocation>
        <location evidence="1">Cell projection</location>
        <location evidence="1">Cilium</location>
        <location evidence="1">Flagellum</location>
    </subcellularLocation>
</comment>
<dbReference type="Proteomes" id="UP000232323">
    <property type="component" value="Unassembled WGS sequence"/>
</dbReference>
<dbReference type="SMART" id="SM00394">
    <property type="entry name" value="RIIa"/>
    <property type="match status" value="1"/>
</dbReference>
<dbReference type="InterPro" id="IPR003117">
    <property type="entry name" value="cAMP_dep_PK_reg_su_I/II_a/b"/>
</dbReference>
<reference evidence="6 7" key="1">
    <citation type="submission" date="2017-08" db="EMBL/GenBank/DDBJ databases">
        <title>Acidophilic green algal genome provides insights into adaptation to an acidic environment.</title>
        <authorList>
            <person name="Hirooka S."/>
            <person name="Hirose Y."/>
            <person name="Kanesaki Y."/>
            <person name="Higuchi S."/>
            <person name="Fujiwara T."/>
            <person name="Onuma R."/>
            <person name="Era A."/>
            <person name="Ohbayashi R."/>
            <person name="Uzuka A."/>
            <person name="Nozaki H."/>
            <person name="Yoshikawa H."/>
            <person name="Miyagishima S.Y."/>
        </authorList>
    </citation>
    <scope>NUCLEOTIDE SEQUENCE [LARGE SCALE GENOMIC DNA]</scope>
    <source>
        <strain evidence="6 7">NIES-2499</strain>
    </source>
</reference>
<keyword evidence="3" id="KW-0966">Cell projection</keyword>
<sequence length="199" mass="21897">MDVEPIYCAEQIVVPIDLADVLKAFTKEVIRRQPENLVEFSAKYFANLANVAGSVQEAATPTREQLKLVCQRAEGAKALSLQHIEALCTQADIQPSIVARVAEAGKFESDMVEVDKFLFLLLAMTCDSFKTVTAGIFELFGDELEATRFIALIGYLAPDMDPDVTTQFLAELSTALMDVPRVTHESVLNLDVLSAKLKQ</sequence>
<dbReference type="Pfam" id="PF02197">
    <property type="entry name" value="RIIa"/>
    <property type="match status" value="1"/>
</dbReference>
<accession>A0A250XIG4</accession>
<protein>
    <recommendedName>
        <fullName evidence="5">RIIa domain-containing protein</fullName>
    </recommendedName>
</protein>
<keyword evidence="2" id="KW-0969">Cilium</keyword>
<dbReference type="PANTHER" id="PTHR14952">
    <property type="entry name" value="ROPPORIN-1-LIKE PROTEIN"/>
    <property type="match status" value="1"/>
</dbReference>
<evidence type="ECO:0000259" key="5">
    <source>
        <dbReference type="SMART" id="SM00394"/>
    </source>
</evidence>
<evidence type="ECO:0000256" key="1">
    <source>
        <dbReference type="ARBA" id="ARBA00004230"/>
    </source>
</evidence>
<dbReference type="PANTHER" id="PTHR14952:SF9">
    <property type="entry name" value="EF-HAND DOMAIN-CONTAINING PROTEIN"/>
    <property type="match status" value="1"/>
</dbReference>
<dbReference type="GO" id="GO:0031514">
    <property type="term" value="C:motile cilium"/>
    <property type="evidence" value="ECO:0007669"/>
    <property type="project" value="UniProtKB-SubCell"/>
</dbReference>